<accession>A0A3N6MC76</accession>
<gene>
    <name evidence="9" type="ORF">EA472_08225</name>
</gene>
<dbReference type="PROSITE" id="PS50928">
    <property type="entry name" value="ABC_TM1"/>
    <property type="match status" value="1"/>
</dbReference>
<organism evidence="9 10">
    <name type="scientific">Natrarchaeobius chitinivorans</name>
    <dbReference type="NCBI Taxonomy" id="1679083"/>
    <lineage>
        <taxon>Archaea</taxon>
        <taxon>Methanobacteriati</taxon>
        <taxon>Methanobacteriota</taxon>
        <taxon>Stenosarchaea group</taxon>
        <taxon>Halobacteria</taxon>
        <taxon>Halobacteriales</taxon>
        <taxon>Natrialbaceae</taxon>
        <taxon>Natrarchaeobius</taxon>
    </lineage>
</organism>
<evidence type="ECO:0000256" key="3">
    <source>
        <dbReference type="ARBA" id="ARBA00022475"/>
    </source>
</evidence>
<dbReference type="GO" id="GO:0005886">
    <property type="term" value="C:plasma membrane"/>
    <property type="evidence" value="ECO:0007669"/>
    <property type="project" value="UniProtKB-SubCell"/>
</dbReference>
<keyword evidence="5 7" id="KW-1133">Transmembrane helix</keyword>
<feature type="transmembrane region" description="Helical" evidence="7">
    <location>
        <begin position="78"/>
        <end position="103"/>
    </location>
</feature>
<sequence>MSDWTTTDRDLEDVLVGLAKRFAMALILIFALFPVYWMFVVSLRPREEAVSTNPSLLLDSFYVENYVLMWQRFPLVDYFINSLIIAFATTALALFVASLAAYSFTRFSFAGKGKFGGAILGTQMIPGVLILLPMYLLFINIQTNVGLPMVNTYHGVIFVYTTFAIPFAIWMLRGYFANIPASLEDAARVDGCTRFQALIRIVLPLAAPGIAATGMFVFLTAFNEVLFASVLASSDVTPFAIGIQRFETQTQTYWGQMMAASTVATIPLIAIFVLFQKPIVDGLTSGSVKE</sequence>
<proteinExistence type="inferred from homology"/>
<evidence type="ECO:0000256" key="4">
    <source>
        <dbReference type="ARBA" id="ARBA00022692"/>
    </source>
</evidence>
<evidence type="ECO:0000313" key="10">
    <source>
        <dbReference type="Proteomes" id="UP000281431"/>
    </source>
</evidence>
<comment type="subcellular location">
    <subcellularLocation>
        <location evidence="1 7">Cell membrane</location>
        <topology evidence="1 7">Multi-pass membrane protein</topology>
    </subcellularLocation>
</comment>
<name>A0A3N6MC76_NATCH</name>
<keyword evidence="4 7" id="KW-0812">Transmembrane</keyword>
<protein>
    <submittedName>
        <fullName evidence="9">Carbohydrate ABC transporter permease</fullName>
    </submittedName>
</protein>
<feature type="transmembrane region" description="Helical" evidence="7">
    <location>
        <begin position="255"/>
        <end position="275"/>
    </location>
</feature>
<evidence type="ECO:0000256" key="6">
    <source>
        <dbReference type="ARBA" id="ARBA00023136"/>
    </source>
</evidence>
<keyword evidence="2 7" id="KW-0813">Transport</keyword>
<feature type="transmembrane region" description="Helical" evidence="7">
    <location>
        <begin position="197"/>
        <end position="219"/>
    </location>
</feature>
<evidence type="ECO:0000259" key="8">
    <source>
        <dbReference type="PROSITE" id="PS50928"/>
    </source>
</evidence>
<dbReference type="Gene3D" id="1.10.3720.10">
    <property type="entry name" value="MetI-like"/>
    <property type="match status" value="1"/>
</dbReference>
<evidence type="ECO:0000256" key="5">
    <source>
        <dbReference type="ARBA" id="ARBA00022989"/>
    </source>
</evidence>
<dbReference type="PANTHER" id="PTHR32243:SF18">
    <property type="entry name" value="INNER MEMBRANE ABC TRANSPORTER PERMEASE PROTEIN YCJP"/>
    <property type="match status" value="1"/>
</dbReference>
<feature type="transmembrane region" description="Helical" evidence="7">
    <location>
        <begin position="157"/>
        <end position="176"/>
    </location>
</feature>
<dbReference type="InterPro" id="IPR000515">
    <property type="entry name" value="MetI-like"/>
</dbReference>
<dbReference type="InterPro" id="IPR050901">
    <property type="entry name" value="BP-dep_ABC_trans_perm"/>
</dbReference>
<evidence type="ECO:0000256" key="2">
    <source>
        <dbReference type="ARBA" id="ARBA00022448"/>
    </source>
</evidence>
<dbReference type="GO" id="GO:0055085">
    <property type="term" value="P:transmembrane transport"/>
    <property type="evidence" value="ECO:0007669"/>
    <property type="project" value="InterPro"/>
</dbReference>
<comment type="caution">
    <text evidence="9">The sequence shown here is derived from an EMBL/GenBank/DDBJ whole genome shotgun (WGS) entry which is preliminary data.</text>
</comment>
<feature type="transmembrane region" description="Helical" evidence="7">
    <location>
        <begin position="21"/>
        <end position="39"/>
    </location>
</feature>
<evidence type="ECO:0000256" key="7">
    <source>
        <dbReference type="RuleBase" id="RU363032"/>
    </source>
</evidence>
<dbReference type="AlphaFoldDB" id="A0A3N6MC76"/>
<keyword evidence="3" id="KW-1003">Cell membrane</keyword>
<dbReference type="Proteomes" id="UP000281431">
    <property type="component" value="Unassembled WGS sequence"/>
</dbReference>
<dbReference type="EMBL" id="REFZ01000004">
    <property type="protein sequence ID" value="RQH01419.1"/>
    <property type="molecule type" value="Genomic_DNA"/>
</dbReference>
<feature type="domain" description="ABC transmembrane type-1" evidence="8">
    <location>
        <begin position="79"/>
        <end position="275"/>
    </location>
</feature>
<dbReference type="OrthoDB" id="57451at2157"/>
<dbReference type="Pfam" id="PF00528">
    <property type="entry name" value="BPD_transp_1"/>
    <property type="match status" value="1"/>
</dbReference>
<keyword evidence="6 7" id="KW-0472">Membrane</keyword>
<comment type="similarity">
    <text evidence="7">Belongs to the binding-protein-dependent transport system permease family.</text>
</comment>
<feature type="transmembrane region" description="Helical" evidence="7">
    <location>
        <begin position="115"/>
        <end position="137"/>
    </location>
</feature>
<dbReference type="PANTHER" id="PTHR32243">
    <property type="entry name" value="MALTOSE TRANSPORT SYSTEM PERMEASE-RELATED"/>
    <property type="match status" value="1"/>
</dbReference>
<dbReference type="InterPro" id="IPR035906">
    <property type="entry name" value="MetI-like_sf"/>
</dbReference>
<keyword evidence="10" id="KW-1185">Reference proteome</keyword>
<dbReference type="SUPFAM" id="SSF161098">
    <property type="entry name" value="MetI-like"/>
    <property type="match status" value="1"/>
</dbReference>
<evidence type="ECO:0000313" key="9">
    <source>
        <dbReference type="EMBL" id="RQH01419.1"/>
    </source>
</evidence>
<evidence type="ECO:0000256" key="1">
    <source>
        <dbReference type="ARBA" id="ARBA00004651"/>
    </source>
</evidence>
<dbReference type="CDD" id="cd06261">
    <property type="entry name" value="TM_PBP2"/>
    <property type="match status" value="1"/>
</dbReference>
<reference evidence="9 10" key="1">
    <citation type="submission" date="2018-10" db="EMBL/GenBank/DDBJ databases">
        <title>Natrarchaeobius chitinivorans gen. nov., sp. nov., and Natrarchaeobius haloalkaliphilus sp. nov., alkaliphilic, chitin-utilizing haloarchaea from hypersaline alkaline lakes.</title>
        <authorList>
            <person name="Sorokin D.Y."/>
            <person name="Elcheninov A.G."/>
            <person name="Kostrikina N.A."/>
            <person name="Bale N.J."/>
            <person name="Sinninghe Damste J.S."/>
            <person name="Khijniak T.V."/>
            <person name="Kublanov I.V."/>
            <person name="Toshchakov S.V."/>
        </authorList>
    </citation>
    <scope>NUCLEOTIDE SEQUENCE [LARGE SCALE GENOMIC DNA]</scope>
    <source>
        <strain evidence="9 10">AArcht7</strain>
    </source>
</reference>